<dbReference type="PANTHER" id="PTHR23120">
    <property type="entry name" value="MAESTRO-RELATED HEAT DOMAIN-CONTAINING"/>
    <property type="match status" value="1"/>
</dbReference>
<reference evidence="3" key="4">
    <citation type="submission" date="2025-08" db="UniProtKB">
        <authorList>
            <consortium name="Ensembl"/>
        </authorList>
    </citation>
    <scope>IDENTIFICATION</scope>
</reference>
<reference evidence="4" key="1">
    <citation type="journal article" date="2006" name="Science">
        <title>Ancient noncoding elements conserved in the human genome.</title>
        <authorList>
            <person name="Venkatesh B."/>
            <person name="Kirkness E.F."/>
            <person name="Loh Y.H."/>
            <person name="Halpern A.L."/>
            <person name="Lee A.P."/>
            <person name="Johnson J."/>
            <person name="Dandona N."/>
            <person name="Viswanathan L.D."/>
            <person name="Tay A."/>
            <person name="Venter J.C."/>
            <person name="Strausberg R.L."/>
            <person name="Brenner S."/>
        </authorList>
    </citation>
    <scope>NUCLEOTIDE SEQUENCE [LARGE SCALE GENOMIC DNA]</scope>
</reference>
<evidence type="ECO:0000313" key="4">
    <source>
        <dbReference type="Proteomes" id="UP000314986"/>
    </source>
</evidence>
<accession>A0A4W3GPM4</accession>
<organism evidence="3 4">
    <name type="scientific">Callorhinchus milii</name>
    <name type="common">Ghost shark</name>
    <dbReference type="NCBI Taxonomy" id="7868"/>
    <lineage>
        <taxon>Eukaryota</taxon>
        <taxon>Metazoa</taxon>
        <taxon>Chordata</taxon>
        <taxon>Craniata</taxon>
        <taxon>Vertebrata</taxon>
        <taxon>Chondrichthyes</taxon>
        <taxon>Holocephali</taxon>
        <taxon>Chimaeriformes</taxon>
        <taxon>Callorhinchidae</taxon>
        <taxon>Callorhinchus</taxon>
    </lineage>
</organism>
<keyword evidence="4" id="KW-1185">Reference proteome</keyword>
<dbReference type="InterPro" id="IPR055408">
    <property type="entry name" value="HEAT_MROH2B-like"/>
</dbReference>
<name>A0A4W3GPM4_CALMI</name>
<evidence type="ECO:0000313" key="3">
    <source>
        <dbReference type="Ensembl" id="ENSCMIP00000005953.1"/>
    </source>
</evidence>
<dbReference type="PROSITE" id="PS50168">
    <property type="entry name" value="DED"/>
    <property type="match status" value="1"/>
</dbReference>
<dbReference type="SUPFAM" id="SSF48371">
    <property type="entry name" value="ARM repeat"/>
    <property type="match status" value="1"/>
</dbReference>
<dbReference type="InterPro" id="IPR001875">
    <property type="entry name" value="DED_dom"/>
</dbReference>
<reference evidence="4" key="2">
    <citation type="journal article" date="2007" name="PLoS Biol.">
        <title>Survey sequencing and comparative analysis of the elephant shark (Callorhinchus milii) genome.</title>
        <authorList>
            <person name="Venkatesh B."/>
            <person name="Kirkness E.F."/>
            <person name="Loh Y.H."/>
            <person name="Halpern A.L."/>
            <person name="Lee A.P."/>
            <person name="Johnson J."/>
            <person name="Dandona N."/>
            <person name="Viswanathan L.D."/>
            <person name="Tay A."/>
            <person name="Venter J.C."/>
            <person name="Strausberg R.L."/>
            <person name="Brenner S."/>
        </authorList>
    </citation>
    <scope>NUCLEOTIDE SEQUENCE [LARGE SCALE GENOMIC DNA]</scope>
</reference>
<reference evidence="3" key="5">
    <citation type="submission" date="2025-09" db="UniProtKB">
        <authorList>
            <consortium name="Ensembl"/>
        </authorList>
    </citation>
    <scope>IDENTIFICATION</scope>
</reference>
<evidence type="ECO:0000256" key="1">
    <source>
        <dbReference type="SAM" id="MobiDB-lite"/>
    </source>
</evidence>
<dbReference type="GO" id="GO:0042981">
    <property type="term" value="P:regulation of apoptotic process"/>
    <property type="evidence" value="ECO:0007669"/>
    <property type="project" value="InterPro"/>
</dbReference>
<feature type="domain" description="DED" evidence="2">
    <location>
        <begin position="168"/>
        <end position="242"/>
    </location>
</feature>
<reference evidence="4" key="3">
    <citation type="journal article" date="2014" name="Nature">
        <title>Elephant shark genome provides unique insights into gnathostome evolution.</title>
        <authorList>
            <consortium name="International Elephant Shark Genome Sequencing Consortium"/>
            <person name="Venkatesh B."/>
            <person name="Lee A.P."/>
            <person name="Ravi V."/>
            <person name="Maurya A.K."/>
            <person name="Lian M.M."/>
            <person name="Swann J.B."/>
            <person name="Ohta Y."/>
            <person name="Flajnik M.F."/>
            <person name="Sutoh Y."/>
            <person name="Kasahara M."/>
            <person name="Hoon S."/>
            <person name="Gangu V."/>
            <person name="Roy S.W."/>
            <person name="Irimia M."/>
            <person name="Korzh V."/>
            <person name="Kondrychyn I."/>
            <person name="Lim Z.W."/>
            <person name="Tay B.H."/>
            <person name="Tohari S."/>
            <person name="Kong K.W."/>
            <person name="Ho S."/>
            <person name="Lorente-Galdos B."/>
            <person name="Quilez J."/>
            <person name="Marques-Bonet T."/>
            <person name="Raney B.J."/>
            <person name="Ingham P.W."/>
            <person name="Tay A."/>
            <person name="Hillier L.W."/>
            <person name="Minx P."/>
            <person name="Boehm T."/>
            <person name="Wilson R.K."/>
            <person name="Brenner S."/>
            <person name="Warren W.C."/>
        </authorList>
    </citation>
    <scope>NUCLEOTIDE SEQUENCE [LARGE SCALE GENOMIC DNA]</scope>
</reference>
<dbReference type="InParanoid" id="A0A4W3GPM4"/>
<dbReference type="Pfam" id="PF23210">
    <property type="entry name" value="HEAT_Maestro_2"/>
    <property type="match status" value="1"/>
</dbReference>
<feature type="compositionally biased region" description="Polar residues" evidence="1">
    <location>
        <begin position="303"/>
        <end position="319"/>
    </location>
</feature>
<dbReference type="GO" id="GO:0005737">
    <property type="term" value="C:cytoplasm"/>
    <property type="evidence" value="ECO:0007669"/>
    <property type="project" value="TreeGrafter"/>
</dbReference>
<dbReference type="STRING" id="7868.ENSCMIP00000005953"/>
<evidence type="ECO:0000259" key="2">
    <source>
        <dbReference type="PROSITE" id="PS50168"/>
    </source>
</evidence>
<sequence>RGLLSLQGVAVGVGFCAATHLDDTLGKLEDFGKSDIVRKTSSLFNILKDKADVEVEKVRSTLILCYGYVSLHGPEQLILPRIQTHIVRLVLSHFNTKVLGIKVETKDLTVKLSLLRAVSLIARAVYSNTANQTFTFSHKGELLHLLQDLIKAEPPDVLRTPIRQHAITASLHLLKLDPMLSEADLYELITTCLGSVFSLPPRLATEKGKEEAITDMKEREVMYTDALTALQELLMQILLQDLSPDGLQAVFKHIEPWLSARDHERERATETTSKLLAFYLDKLNIRVSTDTMGREQGMGVRVESSSGGANTSTDTMGRE</sequence>
<dbReference type="AlphaFoldDB" id="A0A4W3GPM4"/>
<dbReference type="InterPro" id="IPR045206">
    <property type="entry name" value="Maestro_heat-like_prot"/>
</dbReference>
<dbReference type="PANTHER" id="PTHR23120:SF0">
    <property type="entry name" value="MAESTRO HEAT-LIKE REPEAT FAMILY MEMBER 1"/>
    <property type="match status" value="1"/>
</dbReference>
<feature type="region of interest" description="Disordered" evidence="1">
    <location>
        <begin position="295"/>
        <end position="319"/>
    </location>
</feature>
<dbReference type="InterPro" id="IPR016024">
    <property type="entry name" value="ARM-type_fold"/>
</dbReference>
<dbReference type="GeneTree" id="ENSGT00940000156930"/>
<protein>
    <recommendedName>
        <fullName evidence="2">DED domain-containing protein</fullName>
    </recommendedName>
</protein>
<proteinExistence type="predicted"/>
<dbReference type="Ensembl" id="ENSCMIT00000006151.1">
    <property type="protein sequence ID" value="ENSCMIP00000005953.1"/>
    <property type="gene ID" value="ENSCMIG00000003427.1"/>
</dbReference>
<dbReference type="Proteomes" id="UP000314986">
    <property type="component" value="Unassembled WGS sequence"/>
</dbReference>